<dbReference type="InterPro" id="IPR050214">
    <property type="entry name" value="Cys_Synth/Cystath_Beta-Synth"/>
</dbReference>
<comment type="subunit">
    <text evidence="5">Homodimer.</text>
</comment>
<dbReference type="InterPro" id="IPR001926">
    <property type="entry name" value="TrpB-like_PALP"/>
</dbReference>
<dbReference type="InterPro" id="IPR023927">
    <property type="entry name" value="SbnA"/>
</dbReference>
<dbReference type="AlphaFoldDB" id="A0AAJ6I164"/>
<comment type="function">
    <text evidence="2">Catalyzes the synthesis of N-((2S)-2-amino-2-carboxyethyl)-L-glutamate (ACEGA) from O-phospho-L-serine and L-glutamate. Involved in the biosynthesis of L-2,3-diaminopropionic acid (L-Dap), a precursor of staphyloferrin B and antibiotics.</text>
</comment>
<sequence length="336" mass="36315">MDRSLVEGGTVREGILSTVGNTPLVQLVRLFPEFPSRLFVKLERFNPGGSIKDRTALSMLRAKVESGELVPGRSVVVESSSGNLAIGLAQFCAYYAIRFICVVDPKTTRQNLAILTAYHAEIEMVEHPDPVSGEYLPARQRRVRELCEQVPHAYRPDQYANPLNAAAQRQTMAEIVTALDGRIDYLFCSTGTCGTLVGCVGYLRDHGLSTRVVAVDAVGSAIFGDEPATRLIPGHGASVVPPLAVDATPDEIMHVSDLDCVVGCRLLLHREAILAGGSSGATVSALRRRMADIPAGATAVLILPDNGDRYLDTIYSDQWVSGHFGEITHLWKDATC</sequence>
<evidence type="ECO:0000259" key="10">
    <source>
        <dbReference type="Pfam" id="PF00291"/>
    </source>
</evidence>
<evidence type="ECO:0000256" key="5">
    <source>
        <dbReference type="ARBA" id="ARBA00011738"/>
    </source>
</evidence>
<dbReference type="Gene3D" id="3.40.50.1100">
    <property type="match status" value="2"/>
</dbReference>
<reference evidence="11 12" key="1">
    <citation type="submission" date="2023-07" db="EMBL/GenBank/DDBJ databases">
        <title>Micromonospora profundi TRM 95458 converts glycerol to a new osmotic compound.</title>
        <authorList>
            <person name="Lu D."/>
        </authorList>
    </citation>
    <scope>NUCLEOTIDE SEQUENCE [LARGE SCALE GENOMIC DNA]</scope>
    <source>
        <strain evidence="11 12">TRM95458</strain>
    </source>
</reference>
<evidence type="ECO:0000256" key="2">
    <source>
        <dbReference type="ARBA" id="ARBA00004056"/>
    </source>
</evidence>
<dbReference type="NCBIfam" id="TIGR03945">
    <property type="entry name" value="PLP_SbnA_fam"/>
    <property type="match status" value="1"/>
</dbReference>
<comment type="cofactor">
    <cofactor evidence="1">
        <name>pyridoxal 5'-phosphate</name>
        <dbReference type="ChEBI" id="CHEBI:597326"/>
    </cofactor>
</comment>
<dbReference type="CDD" id="cd01561">
    <property type="entry name" value="CBS_like"/>
    <property type="match status" value="1"/>
</dbReference>
<dbReference type="PANTHER" id="PTHR10314">
    <property type="entry name" value="CYSTATHIONINE BETA-SYNTHASE"/>
    <property type="match status" value="1"/>
</dbReference>
<dbReference type="KEGG" id="mprn:Q3V37_00965"/>
<proteinExistence type="inferred from homology"/>
<evidence type="ECO:0000256" key="3">
    <source>
        <dbReference type="ARBA" id="ARBA00004924"/>
    </source>
</evidence>
<organism evidence="11 12">
    <name type="scientific">Micromonospora profundi</name>
    <dbReference type="NCBI Taxonomy" id="1420889"/>
    <lineage>
        <taxon>Bacteria</taxon>
        <taxon>Bacillati</taxon>
        <taxon>Actinomycetota</taxon>
        <taxon>Actinomycetes</taxon>
        <taxon>Micromonosporales</taxon>
        <taxon>Micromonosporaceae</taxon>
        <taxon>Micromonospora</taxon>
    </lineage>
</organism>
<comment type="pathway">
    <text evidence="3">Siderophore biosynthesis.</text>
</comment>
<keyword evidence="9" id="KW-0663">Pyridoxal phosphate</keyword>
<dbReference type="SUPFAM" id="SSF53686">
    <property type="entry name" value="Tryptophan synthase beta subunit-like PLP-dependent enzymes"/>
    <property type="match status" value="1"/>
</dbReference>
<dbReference type="InterPro" id="IPR001216">
    <property type="entry name" value="P-phosphate_BS"/>
</dbReference>
<evidence type="ECO:0000256" key="7">
    <source>
        <dbReference type="ARBA" id="ARBA00016985"/>
    </source>
</evidence>
<dbReference type="EC" id="2.5.1.140" evidence="6"/>
<feature type="domain" description="Tryptophan synthase beta chain-like PALP" evidence="10">
    <location>
        <begin position="17"/>
        <end position="305"/>
    </location>
</feature>
<keyword evidence="12" id="KW-1185">Reference proteome</keyword>
<evidence type="ECO:0000256" key="6">
    <source>
        <dbReference type="ARBA" id="ARBA00012331"/>
    </source>
</evidence>
<dbReference type="Proteomes" id="UP001235874">
    <property type="component" value="Chromosome"/>
</dbReference>
<accession>A0AAJ6I164</accession>
<evidence type="ECO:0000313" key="11">
    <source>
        <dbReference type="EMBL" id="WLS48954.1"/>
    </source>
</evidence>
<dbReference type="GO" id="GO:0006535">
    <property type="term" value="P:cysteine biosynthetic process from serine"/>
    <property type="evidence" value="ECO:0007669"/>
    <property type="project" value="InterPro"/>
</dbReference>
<dbReference type="EMBL" id="CP130472">
    <property type="protein sequence ID" value="WLS48954.1"/>
    <property type="molecule type" value="Genomic_DNA"/>
</dbReference>
<evidence type="ECO:0000256" key="8">
    <source>
        <dbReference type="ARBA" id="ARBA00022679"/>
    </source>
</evidence>
<gene>
    <name evidence="11" type="primary">sbnA</name>
    <name evidence="11" type="ORF">Q3V37_00965</name>
</gene>
<keyword evidence="8" id="KW-0808">Transferase</keyword>
<evidence type="ECO:0000256" key="1">
    <source>
        <dbReference type="ARBA" id="ARBA00001933"/>
    </source>
</evidence>
<evidence type="ECO:0000256" key="9">
    <source>
        <dbReference type="ARBA" id="ARBA00022898"/>
    </source>
</evidence>
<protein>
    <recommendedName>
        <fullName evidence="7">N-(2-amino-2-carboxyethyl)-L-glutamate synthase</fullName>
        <ecNumber evidence="6">2.5.1.140</ecNumber>
    </recommendedName>
</protein>
<evidence type="ECO:0000256" key="4">
    <source>
        <dbReference type="ARBA" id="ARBA00008519"/>
    </source>
</evidence>
<evidence type="ECO:0000313" key="12">
    <source>
        <dbReference type="Proteomes" id="UP001235874"/>
    </source>
</evidence>
<dbReference type="InterPro" id="IPR036052">
    <property type="entry name" value="TrpB-like_PALP_sf"/>
</dbReference>
<dbReference type="GO" id="GO:0016765">
    <property type="term" value="F:transferase activity, transferring alkyl or aryl (other than methyl) groups"/>
    <property type="evidence" value="ECO:0007669"/>
    <property type="project" value="UniProtKB-ARBA"/>
</dbReference>
<comment type="similarity">
    <text evidence="4">Belongs to the cysteine synthase/cystathionine beta-synthase family. SbnA subfamily.</text>
</comment>
<dbReference type="Pfam" id="PF00291">
    <property type="entry name" value="PALP"/>
    <property type="match status" value="1"/>
</dbReference>
<name>A0AAJ6I164_9ACTN</name>
<dbReference type="PROSITE" id="PS00901">
    <property type="entry name" value="CYS_SYNTHASE"/>
    <property type="match status" value="1"/>
</dbReference>